<keyword evidence="1" id="KW-0540">Nuclease</keyword>
<accession>A0ABR7WTV7</accession>
<feature type="signal peptide" evidence="7">
    <location>
        <begin position="1"/>
        <end position="23"/>
    </location>
</feature>
<keyword evidence="4" id="KW-0378">Hydrolase</keyword>
<dbReference type="PANTHER" id="PTHR33146:SF26">
    <property type="entry name" value="ENDONUCLEASE 4"/>
    <property type="match status" value="1"/>
</dbReference>
<keyword evidence="5" id="KW-1015">Disulfide bond</keyword>
<evidence type="ECO:0000313" key="8">
    <source>
        <dbReference type="EMBL" id="MBD1364697.1"/>
    </source>
</evidence>
<dbReference type="SUPFAM" id="SSF48537">
    <property type="entry name" value="Phospholipase C/P1 nuclease"/>
    <property type="match status" value="1"/>
</dbReference>
<organism evidence="8 9">
    <name type="scientific">Mucilaginibacter pankratovii</name>
    <dbReference type="NCBI Taxonomy" id="2772110"/>
    <lineage>
        <taxon>Bacteria</taxon>
        <taxon>Pseudomonadati</taxon>
        <taxon>Bacteroidota</taxon>
        <taxon>Sphingobacteriia</taxon>
        <taxon>Sphingobacteriales</taxon>
        <taxon>Sphingobacteriaceae</taxon>
        <taxon>Mucilaginibacter</taxon>
    </lineage>
</organism>
<dbReference type="InterPro" id="IPR008947">
    <property type="entry name" value="PLipase_C/P1_nuclease_dom_sf"/>
</dbReference>
<keyword evidence="3" id="KW-0255">Endonuclease</keyword>
<evidence type="ECO:0000256" key="3">
    <source>
        <dbReference type="ARBA" id="ARBA00022759"/>
    </source>
</evidence>
<dbReference type="Proteomes" id="UP000606600">
    <property type="component" value="Unassembled WGS sequence"/>
</dbReference>
<gene>
    <name evidence="8" type="ORF">IDJ77_12830</name>
</gene>
<evidence type="ECO:0000313" key="9">
    <source>
        <dbReference type="Proteomes" id="UP000606600"/>
    </source>
</evidence>
<evidence type="ECO:0000256" key="7">
    <source>
        <dbReference type="SAM" id="SignalP"/>
    </source>
</evidence>
<evidence type="ECO:0000256" key="6">
    <source>
        <dbReference type="ARBA" id="ARBA00023180"/>
    </source>
</evidence>
<dbReference type="EMBL" id="JACWMY010000006">
    <property type="protein sequence ID" value="MBD1364697.1"/>
    <property type="molecule type" value="Genomic_DNA"/>
</dbReference>
<evidence type="ECO:0000256" key="4">
    <source>
        <dbReference type="ARBA" id="ARBA00022801"/>
    </source>
</evidence>
<protein>
    <submittedName>
        <fullName evidence="8">S1/P1 nuclease</fullName>
    </submittedName>
</protein>
<sequence>MKNLFKKLLIAAALFYFPTQSMAWGTNGHRIVGQIADSYLNAKARAAIKAILGDESIAMASNWADFIKSDPAYGYLYNWHFINFDKTLTYPEMQAYLKADTATDAYTKINFLIGQLKNKKLPKASKLLYLRVLIHVVEDVHQPMHTGHLTDKGGNDVKITWNNNPVPTNLHSIWDSQLIDMQQLSYTEYAAAINHTTAAQRTALQKAPISQWLFESNQLADKIYADAAGKDKVSGYNYNFKFIDTLNSQMLKGGVRLAGVLNEIFG</sequence>
<name>A0ABR7WTV7_9SPHI</name>
<dbReference type="CDD" id="cd11010">
    <property type="entry name" value="S1-P1_nuclease"/>
    <property type="match status" value="1"/>
</dbReference>
<reference evidence="8 9" key="1">
    <citation type="submission" date="2020-09" db="EMBL/GenBank/DDBJ databases">
        <title>Novel species of Mucilaginibacter isolated from a glacier on the Tibetan Plateau.</title>
        <authorList>
            <person name="Liu Q."/>
            <person name="Xin Y.-H."/>
        </authorList>
    </citation>
    <scope>NUCLEOTIDE SEQUENCE [LARGE SCALE GENOMIC DNA]</scope>
    <source>
        <strain evidence="8 9">ZT4R22</strain>
    </source>
</reference>
<evidence type="ECO:0000256" key="5">
    <source>
        <dbReference type="ARBA" id="ARBA00023157"/>
    </source>
</evidence>
<dbReference type="Gene3D" id="1.10.575.10">
    <property type="entry name" value="P1 Nuclease"/>
    <property type="match status" value="1"/>
</dbReference>
<feature type="chain" id="PRO_5045760583" evidence="7">
    <location>
        <begin position="24"/>
        <end position="266"/>
    </location>
</feature>
<keyword evidence="7" id="KW-0732">Signal</keyword>
<keyword evidence="2" id="KW-0479">Metal-binding</keyword>
<proteinExistence type="predicted"/>
<evidence type="ECO:0000256" key="1">
    <source>
        <dbReference type="ARBA" id="ARBA00022722"/>
    </source>
</evidence>
<comment type="caution">
    <text evidence="8">The sequence shown here is derived from an EMBL/GenBank/DDBJ whole genome shotgun (WGS) entry which is preliminary data.</text>
</comment>
<dbReference type="RefSeq" id="WP_191189364.1">
    <property type="nucleotide sequence ID" value="NZ_JACWMY010000006.1"/>
</dbReference>
<evidence type="ECO:0000256" key="2">
    <source>
        <dbReference type="ARBA" id="ARBA00022723"/>
    </source>
</evidence>
<dbReference type="InterPro" id="IPR003154">
    <property type="entry name" value="S1/P1nuclease"/>
</dbReference>
<dbReference type="PANTHER" id="PTHR33146">
    <property type="entry name" value="ENDONUCLEASE 4"/>
    <property type="match status" value="1"/>
</dbReference>
<keyword evidence="9" id="KW-1185">Reference proteome</keyword>
<dbReference type="Pfam" id="PF02265">
    <property type="entry name" value="S1-P1_nuclease"/>
    <property type="match status" value="1"/>
</dbReference>
<keyword evidence="6" id="KW-0325">Glycoprotein</keyword>